<evidence type="ECO:0000256" key="5">
    <source>
        <dbReference type="ARBA" id="ARBA00022741"/>
    </source>
</evidence>
<feature type="domain" description="Signal transduction histidine kinase HWE region" evidence="10">
    <location>
        <begin position="449"/>
        <end position="526"/>
    </location>
</feature>
<dbReference type="InterPro" id="IPR011102">
    <property type="entry name" value="Sig_transdc_His_kinase_HWE"/>
</dbReference>
<protein>
    <recommendedName>
        <fullName evidence="2">histidine kinase</fullName>
        <ecNumber evidence="2">2.7.13.3</ecNumber>
    </recommendedName>
</protein>
<dbReference type="PANTHER" id="PTHR41523">
    <property type="entry name" value="TWO-COMPONENT SYSTEM SENSOR PROTEIN"/>
    <property type="match status" value="1"/>
</dbReference>
<keyword evidence="9" id="KW-0812">Transmembrane</keyword>
<feature type="region of interest" description="Disordered" evidence="8">
    <location>
        <begin position="1"/>
        <end position="62"/>
    </location>
</feature>
<evidence type="ECO:0000256" key="2">
    <source>
        <dbReference type="ARBA" id="ARBA00012438"/>
    </source>
</evidence>
<feature type="compositionally biased region" description="Low complexity" evidence="8">
    <location>
        <begin position="47"/>
        <end position="57"/>
    </location>
</feature>
<evidence type="ECO:0000256" key="3">
    <source>
        <dbReference type="ARBA" id="ARBA00022553"/>
    </source>
</evidence>
<accession>A0A4R5Q9U0</accession>
<keyword evidence="4" id="KW-0808">Transferase</keyword>
<evidence type="ECO:0000313" key="12">
    <source>
        <dbReference type="Proteomes" id="UP000295096"/>
    </source>
</evidence>
<keyword evidence="7" id="KW-0067">ATP-binding</keyword>
<comment type="caution">
    <text evidence="11">The sequence shown here is derived from an EMBL/GenBank/DDBJ whole genome shotgun (WGS) entry which is preliminary data.</text>
</comment>
<dbReference type="Gene3D" id="3.30.565.10">
    <property type="entry name" value="Histidine kinase-like ATPase, C-terminal domain"/>
    <property type="match status" value="1"/>
</dbReference>
<evidence type="ECO:0000259" key="10">
    <source>
        <dbReference type="SMART" id="SM00911"/>
    </source>
</evidence>
<evidence type="ECO:0000256" key="7">
    <source>
        <dbReference type="ARBA" id="ARBA00022840"/>
    </source>
</evidence>
<gene>
    <name evidence="11" type="ORF">E2C06_27280</name>
</gene>
<evidence type="ECO:0000256" key="1">
    <source>
        <dbReference type="ARBA" id="ARBA00000085"/>
    </source>
</evidence>
<keyword evidence="6" id="KW-0418">Kinase</keyword>
<dbReference type="InterPro" id="IPR036890">
    <property type="entry name" value="HATPase_C_sf"/>
</dbReference>
<proteinExistence type="predicted"/>
<evidence type="ECO:0000256" key="4">
    <source>
        <dbReference type="ARBA" id="ARBA00022679"/>
    </source>
</evidence>
<feature type="transmembrane region" description="Helical" evidence="9">
    <location>
        <begin position="70"/>
        <end position="93"/>
    </location>
</feature>
<dbReference type="OrthoDB" id="9812260at2"/>
<dbReference type="SMART" id="SM00911">
    <property type="entry name" value="HWE_HK"/>
    <property type="match status" value="1"/>
</dbReference>
<feature type="non-terminal residue" evidence="11">
    <location>
        <position position="648"/>
    </location>
</feature>
<dbReference type="CDD" id="cd18773">
    <property type="entry name" value="PDC1_HK_sensor"/>
    <property type="match status" value="1"/>
</dbReference>
<dbReference type="EMBL" id="SMSJ01000066">
    <property type="protein sequence ID" value="TDH59423.1"/>
    <property type="molecule type" value="Genomic_DNA"/>
</dbReference>
<comment type="catalytic activity">
    <reaction evidence="1">
        <text>ATP + protein L-histidine = ADP + protein N-phospho-L-histidine.</text>
        <dbReference type="EC" id="2.7.13.3"/>
    </reaction>
</comment>
<evidence type="ECO:0000256" key="6">
    <source>
        <dbReference type="ARBA" id="ARBA00022777"/>
    </source>
</evidence>
<keyword evidence="9" id="KW-0472">Membrane</keyword>
<reference evidence="11 12" key="1">
    <citation type="journal article" date="2016" name="J. Microbiol.">
        <title>Dankookia rubra gen. nov., sp. nov., an alphaproteobacterium isolated from sediment of a shallow stream.</title>
        <authorList>
            <person name="Kim W.H."/>
            <person name="Kim D.H."/>
            <person name="Kang K."/>
            <person name="Ahn T.Y."/>
        </authorList>
    </citation>
    <scope>NUCLEOTIDE SEQUENCE [LARGE SCALE GENOMIC DNA]</scope>
    <source>
        <strain evidence="11 12">JCM30602</strain>
    </source>
</reference>
<evidence type="ECO:0000313" key="11">
    <source>
        <dbReference type="EMBL" id="TDH59423.1"/>
    </source>
</evidence>
<dbReference type="Proteomes" id="UP000295096">
    <property type="component" value="Unassembled WGS sequence"/>
</dbReference>
<dbReference type="GO" id="GO:0005524">
    <property type="term" value="F:ATP binding"/>
    <property type="evidence" value="ECO:0007669"/>
    <property type="project" value="UniProtKB-KW"/>
</dbReference>
<feature type="compositionally biased region" description="Low complexity" evidence="8">
    <location>
        <begin position="1"/>
        <end position="11"/>
    </location>
</feature>
<dbReference type="EC" id="2.7.13.3" evidence="2"/>
<sequence length="648" mass="68818">MPPAVAAVQPARAKRDGMPYPSRQRARRRRRDGMDTSRAPSPSLALPQAGRSAAPDAAPRRPPARFRTHLLRLALATGLPLVALAVGLTWWVAAGERNVAMRALSRSAESLQADLERELRITGVVLDILGTSPSLDAALAGEANGADAAAFLARGRAVIDRTPTALHSIVLVDLQGRPRANTLLPPDTASPGIDQLRFPDTPAAPNDPRIYFAKFFRAPGNYISPLYLGPNAGRPLIGVTRVVRRDGRPVGMLAANILPSSLSEALRGQELRPGWIATLLDARHLVIARTAQEEAFFARPGMDWMVDFQRGAERSAMVRALARDGTPIYAVLRRLQRGNWVLALSVPRAVIDGPLRRAVLVAATGGALAVALAVLLALVLGARLGEEVEALGPDAAMVARDQPPPLRAPPRVREVARVRQALAEAGAALRARAAAKREAEEHLVLLLREVDHRAKNALAVALSLIRLAPRDVPPAEFAAAAEGRITAMARAHALLARGAWTGAELQALAESELPAHAGQVRLSGPPARLSAEAVQPVAMLLHELATNAAKHGALSVPGGSVRIEWRFLAADRALRLDWVEAGGPRLAGAPSRRSFGLRLMTQLAERQLAGRLALDWAPDGLRAALTLPAARVAPDGTPLAAAPTTRPA</sequence>
<keyword evidence="3" id="KW-0597">Phosphoprotein</keyword>
<feature type="transmembrane region" description="Helical" evidence="9">
    <location>
        <begin position="358"/>
        <end position="380"/>
    </location>
</feature>
<keyword evidence="9" id="KW-1133">Transmembrane helix</keyword>
<dbReference type="CDD" id="cd18774">
    <property type="entry name" value="PDC2_HK_sensor"/>
    <property type="match status" value="1"/>
</dbReference>
<keyword evidence="12" id="KW-1185">Reference proteome</keyword>
<organism evidence="11 12">
    <name type="scientific">Dankookia rubra</name>
    <dbReference type="NCBI Taxonomy" id="1442381"/>
    <lineage>
        <taxon>Bacteria</taxon>
        <taxon>Pseudomonadati</taxon>
        <taxon>Pseudomonadota</taxon>
        <taxon>Alphaproteobacteria</taxon>
        <taxon>Acetobacterales</taxon>
        <taxon>Roseomonadaceae</taxon>
        <taxon>Dankookia</taxon>
    </lineage>
</organism>
<dbReference type="PANTHER" id="PTHR41523:SF8">
    <property type="entry name" value="ETHYLENE RESPONSE SENSOR PROTEIN"/>
    <property type="match status" value="1"/>
</dbReference>
<evidence type="ECO:0000256" key="8">
    <source>
        <dbReference type="SAM" id="MobiDB-lite"/>
    </source>
</evidence>
<name>A0A4R5Q9U0_9PROT</name>
<keyword evidence="5" id="KW-0547">Nucleotide-binding</keyword>
<dbReference type="Pfam" id="PF07536">
    <property type="entry name" value="HWE_HK"/>
    <property type="match status" value="1"/>
</dbReference>
<evidence type="ECO:0000256" key="9">
    <source>
        <dbReference type="SAM" id="Phobius"/>
    </source>
</evidence>
<dbReference type="GO" id="GO:0004673">
    <property type="term" value="F:protein histidine kinase activity"/>
    <property type="evidence" value="ECO:0007669"/>
    <property type="project" value="UniProtKB-EC"/>
</dbReference>
<dbReference type="AlphaFoldDB" id="A0A4R5Q9U0"/>